<reference evidence="2" key="1">
    <citation type="submission" date="2020-08" db="EMBL/GenBank/DDBJ databases">
        <title>Winogradskyella ouciana sp. nov., isolated from the hadal seawater of the Mariana Trench.</title>
        <authorList>
            <person name="He X."/>
        </authorList>
    </citation>
    <scope>NUCLEOTIDE SEQUENCE [LARGE SCALE GENOMIC DNA]</scope>
    <source>
        <strain evidence="2">KCTC 52348</strain>
    </source>
</reference>
<dbReference type="PANTHER" id="PTHR43031:SF1">
    <property type="entry name" value="PYRIDINE NUCLEOTIDE-DISULPHIDE OXIDOREDUCTASE"/>
    <property type="match status" value="1"/>
</dbReference>
<dbReference type="Proteomes" id="UP000533900">
    <property type="component" value="Unassembled WGS sequence"/>
</dbReference>
<gene>
    <name evidence="2" type="ORF">H7F21_06785</name>
</gene>
<dbReference type="SMART" id="SM00450">
    <property type="entry name" value="RHOD"/>
    <property type="match status" value="1"/>
</dbReference>
<dbReference type="Gene3D" id="3.40.250.10">
    <property type="entry name" value="Rhodanese-like domain"/>
    <property type="match status" value="1"/>
</dbReference>
<dbReference type="SUPFAM" id="SSF52821">
    <property type="entry name" value="Rhodanese/Cell cycle control phosphatase"/>
    <property type="match status" value="1"/>
</dbReference>
<sequence>MLEIVDLSQHDWTEQLNEDNNAVVLDVRTEEEIGLGMIPNSIHIDIYKGQGFIDAIEQLDKAKNYYVYCKAGGRSAQACAIMNQLGFKTTYNLKGGFSEWQGEVANK</sequence>
<protein>
    <submittedName>
        <fullName evidence="2">Rhodanese-like domain-containing protein</fullName>
    </submittedName>
</protein>
<evidence type="ECO:0000259" key="1">
    <source>
        <dbReference type="PROSITE" id="PS50206"/>
    </source>
</evidence>
<dbReference type="InterPro" id="IPR001763">
    <property type="entry name" value="Rhodanese-like_dom"/>
</dbReference>
<organism evidence="2 3">
    <name type="scientific">Winogradskyella flava</name>
    <dbReference type="NCBI Taxonomy" id="1884876"/>
    <lineage>
        <taxon>Bacteria</taxon>
        <taxon>Pseudomonadati</taxon>
        <taxon>Bacteroidota</taxon>
        <taxon>Flavobacteriia</taxon>
        <taxon>Flavobacteriales</taxon>
        <taxon>Flavobacteriaceae</taxon>
        <taxon>Winogradskyella</taxon>
    </lineage>
</organism>
<feature type="domain" description="Rhodanese" evidence="1">
    <location>
        <begin position="18"/>
        <end position="105"/>
    </location>
</feature>
<dbReference type="AlphaFoldDB" id="A0A842IQ20"/>
<comment type="caution">
    <text evidence="2">The sequence shown here is derived from an EMBL/GenBank/DDBJ whole genome shotgun (WGS) entry which is preliminary data.</text>
</comment>
<dbReference type="EMBL" id="JACLCP010000001">
    <property type="protein sequence ID" value="MBC2844795.1"/>
    <property type="molecule type" value="Genomic_DNA"/>
</dbReference>
<dbReference type="PROSITE" id="PS50206">
    <property type="entry name" value="RHODANESE_3"/>
    <property type="match status" value="1"/>
</dbReference>
<evidence type="ECO:0000313" key="2">
    <source>
        <dbReference type="EMBL" id="MBC2844795.1"/>
    </source>
</evidence>
<dbReference type="PANTHER" id="PTHR43031">
    <property type="entry name" value="FAD-DEPENDENT OXIDOREDUCTASE"/>
    <property type="match status" value="1"/>
</dbReference>
<dbReference type="InterPro" id="IPR036873">
    <property type="entry name" value="Rhodanese-like_dom_sf"/>
</dbReference>
<evidence type="ECO:0000313" key="3">
    <source>
        <dbReference type="Proteomes" id="UP000533900"/>
    </source>
</evidence>
<dbReference type="Pfam" id="PF00581">
    <property type="entry name" value="Rhodanese"/>
    <property type="match status" value="1"/>
</dbReference>
<keyword evidence="3" id="KW-1185">Reference proteome</keyword>
<dbReference type="CDD" id="cd00158">
    <property type="entry name" value="RHOD"/>
    <property type="match status" value="1"/>
</dbReference>
<name>A0A842IQ20_9FLAO</name>
<dbReference type="InterPro" id="IPR050229">
    <property type="entry name" value="GlpE_sulfurtransferase"/>
</dbReference>
<proteinExistence type="predicted"/>
<accession>A0A842IQ20</accession>
<dbReference type="RefSeq" id="WP_185788439.1">
    <property type="nucleotide sequence ID" value="NZ_JACLCP010000001.1"/>
</dbReference>